<protein>
    <recommendedName>
        <fullName evidence="6">O-antigen ligase-related domain-containing protein</fullName>
    </recommendedName>
</protein>
<feature type="transmembrane region" description="Helical" evidence="5">
    <location>
        <begin position="221"/>
        <end position="249"/>
    </location>
</feature>
<reference evidence="7 8" key="1">
    <citation type="submission" date="2016-10" db="EMBL/GenBank/DDBJ databases">
        <title>Draft Genome Sequence of one Bacillus cereus strain isolated from pooled breast milk.</title>
        <authorList>
            <person name="Woudstra C."/>
            <person name="Chamoin A."/>
            <person name="Gentil S."/>
            <person name="Rambeloson T."/>
            <person name="Delannoye S."/>
            <person name="Heinnekine J.A."/>
            <person name="Herbin S."/>
            <person name="Fach P."/>
        </authorList>
    </citation>
    <scope>NUCLEOTIDE SEQUENCE [LARGE SCALE GENOMIC DNA]</scope>
    <source>
        <strain evidence="7 8">16SBCL1279</strain>
    </source>
</reference>
<keyword evidence="4 5" id="KW-0472">Membrane</keyword>
<feature type="transmembrane region" description="Helical" evidence="5">
    <location>
        <begin position="45"/>
        <end position="65"/>
    </location>
</feature>
<evidence type="ECO:0000259" key="6">
    <source>
        <dbReference type="Pfam" id="PF04932"/>
    </source>
</evidence>
<feature type="transmembrane region" description="Helical" evidence="5">
    <location>
        <begin position="261"/>
        <end position="280"/>
    </location>
</feature>
<dbReference type="AlphaFoldDB" id="A0A9X5VBJ0"/>
<feature type="domain" description="O-antigen ligase-related" evidence="6">
    <location>
        <begin position="221"/>
        <end position="361"/>
    </location>
</feature>
<dbReference type="InterPro" id="IPR051533">
    <property type="entry name" value="WaaL-like"/>
</dbReference>
<name>A0A9X5VBJ0_BACCE</name>
<dbReference type="GO" id="GO:0016020">
    <property type="term" value="C:membrane"/>
    <property type="evidence" value="ECO:0007669"/>
    <property type="project" value="UniProtKB-SubCell"/>
</dbReference>
<evidence type="ECO:0000256" key="4">
    <source>
        <dbReference type="ARBA" id="ARBA00023136"/>
    </source>
</evidence>
<sequence length="427" mass="48556">MRGILLSLFVIAFIGVLTPVNYILPIVIMLFLVISLMIIKFPDNYGYFVLIISSISLQYIIHVSLGPLDMASIYKLLLLLMIVMAIFRLGYNISFVYLPIIFFIILLNSIIFSKLPINLSYIDIMKAFIGLVTPWGLLLIRWPRYTWKTIINLICLLPIISASVGGVLTLLGVYQFYSYEYTGVMRFQGSNIPAHLAMLAYIAFVVALIEGKRSHKRYYILALTNFLILLLTGTRGPLIATILPISVYFLDNIKAFLSGKIKYLMSLMIFLGVLITMFILEKDKLLARSKSDGGTVLNLSGRDEAWQFFLDKAHDSSLFGKGIGSILLANDGSIFGGFVVPHNEYIRFYYETGYVGSILLLGTFIFTFWLIYRELDKKIRLYYISFVIGTLIYSFSDNTFSTVQYTVPFCWYLSVMYSASIKRPISN</sequence>
<feature type="transmembrane region" description="Helical" evidence="5">
    <location>
        <begin position="150"/>
        <end position="177"/>
    </location>
</feature>
<evidence type="ECO:0000256" key="5">
    <source>
        <dbReference type="SAM" id="Phobius"/>
    </source>
</evidence>
<accession>A0A9X5VBJ0</accession>
<proteinExistence type="predicted"/>
<comment type="caution">
    <text evidence="7">The sequence shown here is derived from an EMBL/GenBank/DDBJ whole genome shotgun (WGS) entry which is preliminary data.</text>
</comment>
<dbReference type="Proteomes" id="UP000184161">
    <property type="component" value="Unassembled WGS sequence"/>
</dbReference>
<feature type="transmembrane region" description="Helical" evidence="5">
    <location>
        <begin position="379"/>
        <end position="396"/>
    </location>
</feature>
<dbReference type="InterPro" id="IPR007016">
    <property type="entry name" value="O-antigen_ligase-rel_domated"/>
</dbReference>
<feature type="transmembrane region" description="Helical" evidence="5">
    <location>
        <begin position="192"/>
        <end position="209"/>
    </location>
</feature>
<keyword evidence="2 5" id="KW-0812">Transmembrane</keyword>
<feature type="transmembrane region" description="Helical" evidence="5">
    <location>
        <begin position="352"/>
        <end position="372"/>
    </location>
</feature>
<evidence type="ECO:0000313" key="7">
    <source>
        <dbReference type="EMBL" id="OJS95521.1"/>
    </source>
</evidence>
<feature type="transmembrane region" description="Helical" evidence="5">
    <location>
        <begin position="318"/>
        <end position="340"/>
    </location>
</feature>
<evidence type="ECO:0000256" key="3">
    <source>
        <dbReference type="ARBA" id="ARBA00022989"/>
    </source>
</evidence>
<dbReference type="PANTHER" id="PTHR37422">
    <property type="entry name" value="TEICHURONIC ACID BIOSYNTHESIS PROTEIN TUAE"/>
    <property type="match status" value="1"/>
</dbReference>
<evidence type="ECO:0000313" key="8">
    <source>
        <dbReference type="Proteomes" id="UP000184161"/>
    </source>
</evidence>
<dbReference type="PANTHER" id="PTHR37422:SF17">
    <property type="entry name" value="O-ANTIGEN LIGASE"/>
    <property type="match status" value="1"/>
</dbReference>
<evidence type="ECO:0000256" key="2">
    <source>
        <dbReference type="ARBA" id="ARBA00022692"/>
    </source>
</evidence>
<evidence type="ECO:0000256" key="1">
    <source>
        <dbReference type="ARBA" id="ARBA00004141"/>
    </source>
</evidence>
<comment type="subcellular location">
    <subcellularLocation>
        <location evidence="1">Membrane</location>
        <topology evidence="1">Multi-pass membrane protein</topology>
    </subcellularLocation>
</comment>
<organism evidence="7 8">
    <name type="scientific">Bacillus cereus</name>
    <dbReference type="NCBI Taxonomy" id="1396"/>
    <lineage>
        <taxon>Bacteria</taxon>
        <taxon>Bacillati</taxon>
        <taxon>Bacillota</taxon>
        <taxon>Bacilli</taxon>
        <taxon>Bacillales</taxon>
        <taxon>Bacillaceae</taxon>
        <taxon>Bacillus</taxon>
        <taxon>Bacillus cereus group</taxon>
    </lineage>
</organism>
<gene>
    <name evidence="7" type="ORF">BKK64_13210</name>
</gene>
<feature type="transmembrane region" description="Helical" evidence="5">
    <location>
        <begin position="96"/>
        <end position="113"/>
    </location>
</feature>
<keyword evidence="3 5" id="KW-1133">Transmembrane helix</keyword>
<dbReference type="Pfam" id="PF04932">
    <property type="entry name" value="Wzy_C"/>
    <property type="match status" value="1"/>
</dbReference>
<feature type="transmembrane region" description="Helical" evidence="5">
    <location>
        <begin position="6"/>
        <end position="33"/>
    </location>
</feature>
<feature type="transmembrane region" description="Helical" evidence="5">
    <location>
        <begin position="119"/>
        <end position="138"/>
    </location>
</feature>
<dbReference type="EMBL" id="MLYK01000029">
    <property type="protein sequence ID" value="OJS95521.1"/>
    <property type="molecule type" value="Genomic_DNA"/>
</dbReference>